<dbReference type="AlphaFoldDB" id="A0AAN6GR45"/>
<evidence type="ECO:0000313" key="1">
    <source>
        <dbReference type="EMBL" id="KAK0546670.1"/>
    </source>
</evidence>
<gene>
    <name evidence="1" type="ORF">OC846_005177</name>
</gene>
<organism evidence="1 2">
    <name type="scientific">Tilletia horrida</name>
    <dbReference type="NCBI Taxonomy" id="155126"/>
    <lineage>
        <taxon>Eukaryota</taxon>
        <taxon>Fungi</taxon>
        <taxon>Dikarya</taxon>
        <taxon>Basidiomycota</taxon>
        <taxon>Ustilaginomycotina</taxon>
        <taxon>Exobasidiomycetes</taxon>
        <taxon>Tilletiales</taxon>
        <taxon>Tilletiaceae</taxon>
        <taxon>Tilletia</taxon>
    </lineage>
</organism>
<dbReference type="Proteomes" id="UP001176517">
    <property type="component" value="Unassembled WGS sequence"/>
</dbReference>
<name>A0AAN6GR45_9BASI</name>
<evidence type="ECO:0000313" key="2">
    <source>
        <dbReference type="Proteomes" id="UP001176517"/>
    </source>
</evidence>
<comment type="caution">
    <text evidence="1">The sequence shown here is derived from an EMBL/GenBank/DDBJ whole genome shotgun (WGS) entry which is preliminary data.</text>
</comment>
<sequence length="54" mass="5909">SSGATVNLTKYFSLLPHSQPHFKWYGNRVCGVRSGSLARVDLSNNTDAGRLEAE</sequence>
<accession>A0AAN6GR45</accession>
<dbReference type="EMBL" id="JAPDMZ010000185">
    <property type="protein sequence ID" value="KAK0546670.1"/>
    <property type="molecule type" value="Genomic_DNA"/>
</dbReference>
<feature type="non-terminal residue" evidence="1">
    <location>
        <position position="1"/>
    </location>
</feature>
<protein>
    <submittedName>
        <fullName evidence="1">Uncharacterized protein</fullName>
    </submittedName>
</protein>
<keyword evidence="2" id="KW-1185">Reference proteome</keyword>
<reference evidence="1" key="1">
    <citation type="journal article" date="2023" name="PhytoFront">
        <title>Draft Genome Resources of Seven Strains of Tilletia horrida, Causal Agent of Kernel Smut of Rice.</title>
        <authorList>
            <person name="Khanal S."/>
            <person name="Antony Babu S."/>
            <person name="Zhou X.G."/>
        </authorList>
    </citation>
    <scope>NUCLEOTIDE SEQUENCE</scope>
    <source>
        <strain evidence="1">TX6</strain>
    </source>
</reference>
<proteinExistence type="predicted"/>